<feature type="non-terminal residue" evidence="1">
    <location>
        <position position="1"/>
    </location>
</feature>
<reference evidence="1" key="1">
    <citation type="submission" date="2021-06" db="EMBL/GenBank/DDBJ databases">
        <authorList>
            <person name="Kallberg Y."/>
            <person name="Tangrot J."/>
            <person name="Rosling A."/>
        </authorList>
    </citation>
    <scope>NUCLEOTIDE SEQUENCE</scope>
    <source>
        <strain evidence="1">CL551</strain>
    </source>
</reference>
<comment type="caution">
    <text evidence="1">The sequence shown here is derived from an EMBL/GenBank/DDBJ whole genome shotgun (WGS) entry which is preliminary data.</text>
</comment>
<feature type="non-terminal residue" evidence="1">
    <location>
        <position position="87"/>
    </location>
</feature>
<gene>
    <name evidence="1" type="ORF">AMORRO_LOCUS16874</name>
</gene>
<organism evidence="1 2">
    <name type="scientific">Acaulospora morrowiae</name>
    <dbReference type="NCBI Taxonomy" id="94023"/>
    <lineage>
        <taxon>Eukaryota</taxon>
        <taxon>Fungi</taxon>
        <taxon>Fungi incertae sedis</taxon>
        <taxon>Mucoromycota</taxon>
        <taxon>Glomeromycotina</taxon>
        <taxon>Glomeromycetes</taxon>
        <taxon>Diversisporales</taxon>
        <taxon>Acaulosporaceae</taxon>
        <taxon>Acaulospora</taxon>
    </lineage>
</organism>
<dbReference type="AlphaFoldDB" id="A0A9N9NZX1"/>
<accession>A0A9N9NZX1</accession>
<evidence type="ECO:0000313" key="2">
    <source>
        <dbReference type="Proteomes" id="UP000789342"/>
    </source>
</evidence>
<protein>
    <submittedName>
        <fullName evidence="1">9115_t:CDS:1</fullName>
    </submittedName>
</protein>
<evidence type="ECO:0000313" key="1">
    <source>
        <dbReference type="EMBL" id="CAG8775429.1"/>
    </source>
</evidence>
<keyword evidence="2" id="KW-1185">Reference proteome</keyword>
<dbReference type="Proteomes" id="UP000789342">
    <property type="component" value="Unassembled WGS sequence"/>
</dbReference>
<sequence>RKIDIDPDILDRAFSDIKKRREFLDNILIYNEVLNGYVDSETDTSDEYESNDELSVGLTHKDAFKLVAEMWGDSPLNPKNASPLVYK</sequence>
<dbReference type="OrthoDB" id="667577at2759"/>
<name>A0A9N9NZX1_9GLOM</name>
<proteinExistence type="predicted"/>
<dbReference type="EMBL" id="CAJVPV010049040">
    <property type="protein sequence ID" value="CAG8775429.1"/>
    <property type="molecule type" value="Genomic_DNA"/>
</dbReference>